<evidence type="ECO:0000313" key="1">
    <source>
        <dbReference type="EMBL" id="MFB2838990.1"/>
    </source>
</evidence>
<organism evidence="1 2">
    <name type="scientific">Floridaenema evergladense BLCC-F167</name>
    <dbReference type="NCBI Taxonomy" id="3153639"/>
    <lineage>
        <taxon>Bacteria</taxon>
        <taxon>Bacillati</taxon>
        <taxon>Cyanobacteriota</taxon>
        <taxon>Cyanophyceae</taxon>
        <taxon>Oscillatoriophycideae</taxon>
        <taxon>Aerosakkonematales</taxon>
        <taxon>Aerosakkonemataceae</taxon>
        <taxon>Floridanema</taxon>
        <taxon>Floridanema evergladense</taxon>
    </lineage>
</organism>
<name>A0ABV4WV46_9CYAN</name>
<keyword evidence="2" id="KW-1185">Reference proteome</keyword>
<comment type="caution">
    <text evidence="1">The sequence shown here is derived from an EMBL/GenBank/DDBJ whole genome shotgun (WGS) entry which is preliminary data.</text>
</comment>
<reference evidence="1 2" key="1">
    <citation type="submission" date="2024-09" db="EMBL/GenBank/DDBJ databases">
        <title>Floridaenema gen nov. (Aerosakkonemataceae, Aerosakkonematales ord. nov., Cyanobacteria) from benthic tropical and subtropical fresh waters, with the description of four new species.</title>
        <authorList>
            <person name="Moretto J.A."/>
            <person name="Berthold D.E."/>
            <person name="Lefler F.W."/>
            <person name="Huang I.-S."/>
            <person name="Laughinghouse H. IV."/>
        </authorList>
    </citation>
    <scope>NUCLEOTIDE SEQUENCE [LARGE SCALE GENOMIC DNA]</scope>
    <source>
        <strain evidence="1 2">BLCC-F167</strain>
    </source>
</reference>
<sequence length="177" mass="19071">MGLFFDILCSINNPNQQGSVSRLESVMNTVNQLSANYGIDPAKMQNVMSTVGSLIRPVLQQQKSLPNGNLENFINQAINAHGNTTVLQSLISPQVQQQIIQAITQITGLSANQVQTILPTIVASVASLLNMGAIKPEIQDGGNQVLNVFLNAEKDQDVDLGDVIKFSSRFLNPLQAA</sequence>
<dbReference type="Proteomes" id="UP001576780">
    <property type="component" value="Unassembled WGS sequence"/>
</dbReference>
<evidence type="ECO:0008006" key="3">
    <source>
        <dbReference type="Google" id="ProtNLM"/>
    </source>
</evidence>
<protein>
    <recommendedName>
        <fullName evidence="3">DUF937 domain-containing protein</fullName>
    </recommendedName>
</protein>
<gene>
    <name evidence="1" type="ORF">ACE1CA_31250</name>
</gene>
<proteinExistence type="predicted"/>
<dbReference type="EMBL" id="JBHFNT010000288">
    <property type="protein sequence ID" value="MFB2838990.1"/>
    <property type="molecule type" value="Genomic_DNA"/>
</dbReference>
<evidence type="ECO:0000313" key="2">
    <source>
        <dbReference type="Proteomes" id="UP001576780"/>
    </source>
</evidence>
<accession>A0ABV4WV46</accession>